<evidence type="ECO:0000313" key="2">
    <source>
        <dbReference type="Proteomes" id="UP000092154"/>
    </source>
</evidence>
<proteinExistence type="predicted"/>
<protein>
    <recommendedName>
        <fullName evidence="3">Transposase Tc1-like domain-containing protein</fullName>
    </recommendedName>
</protein>
<dbReference type="Proteomes" id="UP000092154">
    <property type="component" value="Unassembled WGS sequence"/>
</dbReference>
<evidence type="ECO:0008006" key="3">
    <source>
        <dbReference type="Google" id="ProtNLM"/>
    </source>
</evidence>
<reference evidence="1 2" key="1">
    <citation type="submission" date="2016-06" db="EMBL/GenBank/DDBJ databases">
        <title>Comparative genomics of the ectomycorrhizal sister species Rhizopogon vinicolor and Rhizopogon vesiculosus (Basidiomycota: Boletales) reveals a divergence of the mating type B locus.</title>
        <authorList>
            <consortium name="DOE Joint Genome Institute"/>
            <person name="Mujic A.B."/>
            <person name="Kuo A."/>
            <person name="Tritt A."/>
            <person name="Lipzen A."/>
            <person name="Chen C."/>
            <person name="Johnson J."/>
            <person name="Sharma A."/>
            <person name="Barry K."/>
            <person name="Grigoriev I.V."/>
            <person name="Spatafora J.W."/>
        </authorList>
    </citation>
    <scope>NUCLEOTIDE SEQUENCE [LARGE SCALE GENOMIC DNA]</scope>
    <source>
        <strain evidence="1 2">AM-OR11-026</strain>
    </source>
</reference>
<dbReference type="InterPro" id="IPR009057">
    <property type="entry name" value="Homeodomain-like_sf"/>
</dbReference>
<dbReference type="EMBL" id="KV449648">
    <property type="protein sequence ID" value="OAX31033.1"/>
    <property type="molecule type" value="Genomic_DNA"/>
</dbReference>
<sequence length="71" mass="8455">MIFQFLESCIERQPDILLTEMQDRLREICGVEVSISTISRTIRRRGFTRKKVITHTILVMYIQHNIVRLHA</sequence>
<dbReference type="SUPFAM" id="SSF46689">
    <property type="entry name" value="Homeodomain-like"/>
    <property type="match status" value="1"/>
</dbReference>
<name>A0A1B7MEK2_9AGAM</name>
<organism evidence="1 2">
    <name type="scientific">Rhizopogon vinicolor AM-OR11-026</name>
    <dbReference type="NCBI Taxonomy" id="1314800"/>
    <lineage>
        <taxon>Eukaryota</taxon>
        <taxon>Fungi</taxon>
        <taxon>Dikarya</taxon>
        <taxon>Basidiomycota</taxon>
        <taxon>Agaricomycotina</taxon>
        <taxon>Agaricomycetes</taxon>
        <taxon>Agaricomycetidae</taxon>
        <taxon>Boletales</taxon>
        <taxon>Suillineae</taxon>
        <taxon>Rhizopogonaceae</taxon>
        <taxon>Rhizopogon</taxon>
    </lineage>
</organism>
<accession>A0A1B7MEK2</accession>
<evidence type="ECO:0000313" key="1">
    <source>
        <dbReference type="EMBL" id="OAX31033.1"/>
    </source>
</evidence>
<dbReference type="AlphaFoldDB" id="A0A1B7MEK2"/>
<keyword evidence="2" id="KW-1185">Reference proteome</keyword>
<dbReference type="InParanoid" id="A0A1B7MEK2"/>
<gene>
    <name evidence="1" type="ORF">K503DRAFT_815713</name>
</gene>